<dbReference type="EMBL" id="JAQHRD010000013">
    <property type="protein sequence ID" value="KAJ6437290.1"/>
    <property type="molecule type" value="Genomic_DNA"/>
</dbReference>
<keyword evidence="4" id="KW-1185">Reference proteome</keyword>
<dbReference type="SUPFAM" id="SSF53474">
    <property type="entry name" value="alpha/beta-Hydrolases"/>
    <property type="match status" value="1"/>
</dbReference>
<dbReference type="PANTHER" id="PTHR40841:SF2">
    <property type="entry name" value="SIDEROPHORE-DEGRADING ESTERASE (EUROFUNG)"/>
    <property type="match status" value="1"/>
</dbReference>
<protein>
    <submittedName>
        <fullName evidence="3">Siderophore esterase</fullName>
    </submittedName>
</protein>
<comment type="caution">
    <text evidence="3">The sequence shown here is derived from an EMBL/GenBank/DDBJ whole genome shotgun (WGS) entry which is preliminary data.</text>
</comment>
<reference evidence="3" key="1">
    <citation type="submission" date="2023-01" db="EMBL/GenBank/DDBJ databases">
        <title>The growth and conidiation of Purpureocillium lavendulum are regulated by nitrogen source and histone H3K14 acetylation.</title>
        <authorList>
            <person name="Tang P."/>
            <person name="Han J."/>
            <person name="Zhang C."/>
            <person name="Tang P."/>
            <person name="Qi F."/>
            <person name="Zhang K."/>
            <person name="Liang L."/>
        </authorList>
    </citation>
    <scope>NUCLEOTIDE SEQUENCE</scope>
    <source>
        <strain evidence="3">YMF1.00683</strain>
    </source>
</reference>
<dbReference type="InterPro" id="IPR029058">
    <property type="entry name" value="AB_hydrolase_fold"/>
</dbReference>
<sequence length="360" mass="40305">MPEFRPSGYIRPAAQGVPSREARAQLQLKRLEKINVRQQEELGRERVPTSVAAARYATEAWLARDADDWLLIDEGASERVKWDLPSQNGSLYKIQVSWPLQWTSREGHHDVPVFYAVDGNAMFLTASEACWRRGSAPHFSGGGLVVAIGYPLDNHFLFSARRNYDLTPPSATSAEGYGGADGLLDFIDGTLKPFIASTVLRNSTVGRQALYGHSFGGLFALYTLFTRPDLLDCVVASSPSVYWDDFVILSHEKHFRREAGTAPDGKRPRLMMFYGSYEQAPPQWPGEDDEDYKRRKQGAEERAMVDNANAMHERLKACERLCSVTLKGYPDEDHGTVIACSLSRAVTTFFEEWHGPKPLA</sequence>
<organism evidence="3 4">
    <name type="scientific">Purpureocillium lavendulum</name>
    <dbReference type="NCBI Taxonomy" id="1247861"/>
    <lineage>
        <taxon>Eukaryota</taxon>
        <taxon>Fungi</taxon>
        <taxon>Dikarya</taxon>
        <taxon>Ascomycota</taxon>
        <taxon>Pezizomycotina</taxon>
        <taxon>Sordariomycetes</taxon>
        <taxon>Hypocreomycetidae</taxon>
        <taxon>Hypocreales</taxon>
        <taxon>Ophiocordycipitaceae</taxon>
        <taxon>Purpureocillium</taxon>
    </lineage>
</organism>
<evidence type="ECO:0000313" key="4">
    <source>
        <dbReference type="Proteomes" id="UP001163105"/>
    </source>
</evidence>
<dbReference type="InterPro" id="IPR000801">
    <property type="entry name" value="Esterase-like"/>
</dbReference>
<comment type="similarity">
    <text evidence="1">Belongs to the esterase D family.</text>
</comment>
<evidence type="ECO:0000313" key="3">
    <source>
        <dbReference type="EMBL" id="KAJ6437290.1"/>
    </source>
</evidence>
<dbReference type="Gene3D" id="3.40.50.1820">
    <property type="entry name" value="alpha/beta hydrolase"/>
    <property type="match status" value="1"/>
</dbReference>
<evidence type="ECO:0000256" key="2">
    <source>
        <dbReference type="ARBA" id="ARBA00022801"/>
    </source>
</evidence>
<dbReference type="InterPro" id="IPR052558">
    <property type="entry name" value="Siderophore_Hydrolase_D"/>
</dbReference>
<proteinExistence type="inferred from homology"/>
<dbReference type="GO" id="GO:0016788">
    <property type="term" value="F:hydrolase activity, acting on ester bonds"/>
    <property type="evidence" value="ECO:0007669"/>
    <property type="project" value="TreeGrafter"/>
</dbReference>
<keyword evidence="2" id="KW-0378">Hydrolase</keyword>
<evidence type="ECO:0000256" key="1">
    <source>
        <dbReference type="ARBA" id="ARBA00005622"/>
    </source>
</evidence>
<accession>A0AB34FDE9</accession>
<dbReference type="Pfam" id="PF00756">
    <property type="entry name" value="Esterase"/>
    <property type="match status" value="1"/>
</dbReference>
<dbReference type="PANTHER" id="PTHR40841">
    <property type="entry name" value="SIDEROPHORE TRIACETYLFUSARININE C ESTERASE"/>
    <property type="match status" value="1"/>
</dbReference>
<dbReference type="Proteomes" id="UP001163105">
    <property type="component" value="Unassembled WGS sequence"/>
</dbReference>
<gene>
    <name evidence="3" type="ORF">O9K51_10264</name>
</gene>
<name>A0AB34FDE9_9HYPO</name>
<dbReference type="AlphaFoldDB" id="A0AB34FDE9"/>